<sequence length="77" mass="8659">PVHSPRTINTGFILLGLTTTTFTLISTRVPRILNTLVFFTTTQQEVPSLVPNVIVLPCTIFTTYPLNTIPHIRRPRT</sequence>
<keyword evidence="1" id="KW-1133">Transmembrane helix</keyword>
<evidence type="ECO:0000313" key="2">
    <source>
        <dbReference type="EMBL" id="KAF9440827.1"/>
    </source>
</evidence>
<keyword evidence="1" id="KW-0812">Transmembrane</keyword>
<feature type="non-terminal residue" evidence="2">
    <location>
        <position position="1"/>
    </location>
</feature>
<reference evidence="2" key="1">
    <citation type="submission" date="2020-11" db="EMBL/GenBank/DDBJ databases">
        <authorList>
            <consortium name="DOE Joint Genome Institute"/>
            <person name="Ahrendt S."/>
            <person name="Riley R."/>
            <person name="Andreopoulos W."/>
            <person name="Labutti K."/>
            <person name="Pangilinan J."/>
            <person name="Ruiz-Duenas F.J."/>
            <person name="Barrasa J.M."/>
            <person name="Sanchez-Garcia M."/>
            <person name="Camarero S."/>
            <person name="Miyauchi S."/>
            <person name="Serrano A."/>
            <person name="Linde D."/>
            <person name="Babiker R."/>
            <person name="Drula E."/>
            <person name="Ayuso-Fernandez I."/>
            <person name="Pacheco R."/>
            <person name="Padilla G."/>
            <person name="Ferreira P."/>
            <person name="Barriuso J."/>
            <person name="Kellner H."/>
            <person name="Castanera R."/>
            <person name="Alfaro M."/>
            <person name="Ramirez L."/>
            <person name="Pisabarro A.G."/>
            <person name="Kuo A."/>
            <person name="Tritt A."/>
            <person name="Lipzen A."/>
            <person name="He G."/>
            <person name="Yan M."/>
            <person name="Ng V."/>
            <person name="Cullen D."/>
            <person name="Martin F."/>
            <person name="Rosso M.-N."/>
            <person name="Henrissat B."/>
            <person name="Hibbett D."/>
            <person name="Martinez A.T."/>
            <person name="Grigoriev I.V."/>
        </authorList>
    </citation>
    <scope>NUCLEOTIDE SEQUENCE</scope>
    <source>
        <strain evidence="2">MF-IS2</strain>
    </source>
</reference>
<keyword evidence="1" id="KW-0472">Membrane</keyword>
<dbReference type="AlphaFoldDB" id="A0A9P6BVI6"/>
<organism evidence="2 3">
    <name type="scientific">Macrolepiota fuliginosa MF-IS2</name>
    <dbReference type="NCBI Taxonomy" id="1400762"/>
    <lineage>
        <taxon>Eukaryota</taxon>
        <taxon>Fungi</taxon>
        <taxon>Dikarya</taxon>
        <taxon>Basidiomycota</taxon>
        <taxon>Agaricomycotina</taxon>
        <taxon>Agaricomycetes</taxon>
        <taxon>Agaricomycetidae</taxon>
        <taxon>Agaricales</taxon>
        <taxon>Agaricineae</taxon>
        <taxon>Agaricaceae</taxon>
        <taxon>Macrolepiota</taxon>
    </lineage>
</organism>
<proteinExistence type="predicted"/>
<dbReference type="Proteomes" id="UP000807342">
    <property type="component" value="Unassembled WGS sequence"/>
</dbReference>
<feature type="transmembrane region" description="Helical" evidence="1">
    <location>
        <begin position="49"/>
        <end position="66"/>
    </location>
</feature>
<protein>
    <submittedName>
        <fullName evidence="2">Uncharacterized protein</fullName>
    </submittedName>
</protein>
<dbReference type="EMBL" id="MU152238">
    <property type="protein sequence ID" value="KAF9440827.1"/>
    <property type="molecule type" value="Genomic_DNA"/>
</dbReference>
<name>A0A9P6BVI6_9AGAR</name>
<accession>A0A9P6BVI6</accession>
<comment type="caution">
    <text evidence="2">The sequence shown here is derived from an EMBL/GenBank/DDBJ whole genome shotgun (WGS) entry which is preliminary data.</text>
</comment>
<feature type="transmembrane region" description="Helical" evidence="1">
    <location>
        <begin position="12"/>
        <end position="29"/>
    </location>
</feature>
<keyword evidence="3" id="KW-1185">Reference proteome</keyword>
<gene>
    <name evidence="2" type="ORF">P691DRAFT_801077</name>
</gene>
<evidence type="ECO:0000313" key="3">
    <source>
        <dbReference type="Proteomes" id="UP000807342"/>
    </source>
</evidence>
<evidence type="ECO:0000256" key="1">
    <source>
        <dbReference type="SAM" id="Phobius"/>
    </source>
</evidence>